<keyword evidence="9" id="KW-0862">Zinc</keyword>
<dbReference type="Gene3D" id="1.10.132.30">
    <property type="match status" value="1"/>
</dbReference>
<dbReference type="GO" id="GO:0003899">
    <property type="term" value="F:DNA-directed RNA polymerase activity"/>
    <property type="evidence" value="ECO:0007669"/>
    <property type="project" value="UniProtKB-EC"/>
</dbReference>
<evidence type="ECO:0000256" key="10">
    <source>
        <dbReference type="ARBA" id="ARBA00022842"/>
    </source>
</evidence>
<feature type="region of interest" description="Disordered" evidence="16">
    <location>
        <begin position="1218"/>
        <end position="1325"/>
    </location>
</feature>
<organism evidence="18 19">
    <name type="scientific">Aphidius gifuensis</name>
    <name type="common">Parasitoid wasp</name>
    <dbReference type="NCBI Taxonomy" id="684658"/>
    <lineage>
        <taxon>Eukaryota</taxon>
        <taxon>Metazoa</taxon>
        <taxon>Ecdysozoa</taxon>
        <taxon>Arthropoda</taxon>
        <taxon>Hexapoda</taxon>
        <taxon>Insecta</taxon>
        <taxon>Pterygota</taxon>
        <taxon>Neoptera</taxon>
        <taxon>Endopterygota</taxon>
        <taxon>Hymenoptera</taxon>
        <taxon>Apocrita</taxon>
        <taxon>Ichneumonoidea</taxon>
        <taxon>Braconidae</taxon>
        <taxon>Aphidiinae</taxon>
        <taxon>Aphidius</taxon>
    </lineage>
</organism>
<dbReference type="Gene3D" id="6.10.250.2940">
    <property type="match status" value="1"/>
</dbReference>
<dbReference type="GO" id="GO:0046872">
    <property type="term" value="F:metal ion binding"/>
    <property type="evidence" value="ECO:0007669"/>
    <property type="project" value="UniProtKB-KW"/>
</dbReference>
<evidence type="ECO:0000259" key="17">
    <source>
        <dbReference type="SMART" id="SM00663"/>
    </source>
</evidence>
<dbReference type="CDD" id="cd01435">
    <property type="entry name" value="RNAP_I_RPA1_N"/>
    <property type="match status" value="1"/>
</dbReference>
<comment type="caution">
    <text evidence="18">The sequence shown here is derived from an EMBL/GenBank/DDBJ whole genome shotgun (WGS) entry which is preliminary data.</text>
</comment>
<dbReference type="InterPro" id="IPR015699">
    <property type="entry name" value="DNA-dir_RNA_pol1_lsu_N"/>
</dbReference>
<dbReference type="InterPro" id="IPR000722">
    <property type="entry name" value="RNA_pol_asu"/>
</dbReference>
<feature type="compositionally biased region" description="Acidic residues" evidence="16">
    <location>
        <begin position="1279"/>
        <end position="1307"/>
    </location>
</feature>
<dbReference type="EMBL" id="JACMRX010000001">
    <property type="protein sequence ID" value="KAF7998354.1"/>
    <property type="molecule type" value="Genomic_DNA"/>
</dbReference>
<feature type="domain" description="RNA polymerase N-terminal" evidence="17">
    <location>
        <begin position="246"/>
        <end position="581"/>
    </location>
</feature>
<protein>
    <recommendedName>
        <fullName evidence="15">DNA-directed RNA polymerase subunit</fullName>
        <ecNumber evidence="15">2.7.7.6</ecNumber>
    </recommendedName>
</protein>
<evidence type="ECO:0000313" key="18">
    <source>
        <dbReference type="EMBL" id="KAF7998354.1"/>
    </source>
</evidence>
<dbReference type="SUPFAM" id="SSF64484">
    <property type="entry name" value="beta and beta-prime subunits of DNA dependent RNA-polymerase"/>
    <property type="match status" value="1"/>
</dbReference>
<evidence type="ECO:0000256" key="8">
    <source>
        <dbReference type="ARBA" id="ARBA00022723"/>
    </source>
</evidence>
<evidence type="ECO:0000256" key="3">
    <source>
        <dbReference type="ARBA" id="ARBA00011251"/>
    </source>
</evidence>
<dbReference type="Gene3D" id="3.30.70.2850">
    <property type="match status" value="1"/>
</dbReference>
<dbReference type="FunFam" id="1.10.274.100:FF:000012">
    <property type="entry name" value="DNA-directed RNA polymerase subunit"/>
    <property type="match status" value="1"/>
</dbReference>
<dbReference type="InterPro" id="IPR007066">
    <property type="entry name" value="RNA_pol_Rpb1_3"/>
</dbReference>
<dbReference type="Gene3D" id="4.10.860.120">
    <property type="entry name" value="RNA polymerase II, clamp domain"/>
    <property type="match status" value="1"/>
</dbReference>
<dbReference type="CDD" id="cd02735">
    <property type="entry name" value="RNAP_I_Rpa1_C"/>
    <property type="match status" value="1"/>
</dbReference>
<comment type="subcellular location">
    <subcellularLocation>
        <location evidence="1">Nucleus</location>
        <location evidence="1">Nucleolus</location>
    </subcellularLocation>
</comment>
<dbReference type="FunFam" id="2.40.40.20:FF:000019">
    <property type="entry name" value="DNA-directed RNA polymerase II subunit RPB1"/>
    <property type="match status" value="1"/>
</dbReference>
<comment type="subunit">
    <text evidence="3">Component of the RNA polymerase I (Pol I) complex consisting of at least 13 subunits.</text>
</comment>
<dbReference type="InterPro" id="IPR006592">
    <property type="entry name" value="RNA_pol_N"/>
</dbReference>
<keyword evidence="4 15" id="KW-0240">DNA-directed RNA polymerase</keyword>
<name>A0A835CVR5_APHGI</name>
<dbReference type="InterPro" id="IPR047107">
    <property type="entry name" value="DNA-dir_RNA_pol1_lsu_C"/>
</dbReference>
<dbReference type="OrthoDB" id="270392at2759"/>
<keyword evidence="12" id="KW-0539">Nucleus</keyword>
<dbReference type="Gene3D" id="1.10.150.390">
    <property type="match status" value="1"/>
</dbReference>
<proteinExistence type="inferred from homology"/>
<dbReference type="Gene3D" id="1.10.274.100">
    <property type="entry name" value="RNA polymerase Rpb1, domain 3"/>
    <property type="match status" value="1"/>
</dbReference>
<keyword evidence="11 15" id="KW-0804">Transcription</keyword>
<keyword evidence="10" id="KW-0460">Magnesium</keyword>
<dbReference type="Pfam" id="PF04983">
    <property type="entry name" value="RNA_pol_Rpb1_3"/>
    <property type="match status" value="1"/>
</dbReference>
<evidence type="ECO:0000256" key="11">
    <source>
        <dbReference type="ARBA" id="ARBA00023163"/>
    </source>
</evidence>
<dbReference type="SMART" id="SM00663">
    <property type="entry name" value="RPOLA_N"/>
    <property type="match status" value="1"/>
</dbReference>
<gene>
    <name evidence="18" type="ORF">HCN44_009752</name>
</gene>
<dbReference type="Pfam" id="PF04997">
    <property type="entry name" value="RNA_pol_Rpb1_1"/>
    <property type="match status" value="1"/>
</dbReference>
<dbReference type="Gene3D" id="3.30.1490.180">
    <property type="entry name" value="RNA polymerase ii"/>
    <property type="match status" value="1"/>
</dbReference>
<keyword evidence="5" id="KW-0597">Phosphoprotein</keyword>
<evidence type="ECO:0000256" key="12">
    <source>
        <dbReference type="ARBA" id="ARBA00023242"/>
    </source>
</evidence>
<dbReference type="InterPro" id="IPR038120">
    <property type="entry name" value="Rpb1_funnel_sf"/>
</dbReference>
<reference evidence="18 19" key="1">
    <citation type="submission" date="2020-08" db="EMBL/GenBank/DDBJ databases">
        <title>Aphidius gifuensis genome sequencing and assembly.</title>
        <authorList>
            <person name="Du Z."/>
        </authorList>
    </citation>
    <scope>NUCLEOTIDE SEQUENCE [LARGE SCALE GENOMIC DNA]</scope>
    <source>
        <strain evidence="18">YNYX2018</strain>
        <tissue evidence="18">Adults</tissue>
    </source>
</reference>
<dbReference type="Pfam" id="PF04998">
    <property type="entry name" value="RNA_pol_Rpb1_5"/>
    <property type="match status" value="1"/>
</dbReference>
<keyword evidence="8" id="KW-0479">Metal-binding</keyword>
<dbReference type="InterPro" id="IPR007080">
    <property type="entry name" value="RNA_pol_Rpb1_1"/>
</dbReference>
<evidence type="ECO:0000256" key="1">
    <source>
        <dbReference type="ARBA" id="ARBA00004604"/>
    </source>
</evidence>
<dbReference type="GO" id="GO:0006351">
    <property type="term" value="P:DNA-templated transcription"/>
    <property type="evidence" value="ECO:0007669"/>
    <property type="project" value="InterPro"/>
</dbReference>
<dbReference type="GO" id="GO:0005736">
    <property type="term" value="C:RNA polymerase I complex"/>
    <property type="evidence" value="ECO:0007669"/>
    <property type="project" value="TreeGrafter"/>
</dbReference>
<dbReference type="InterPro" id="IPR007083">
    <property type="entry name" value="RNA_pol_Rpb1_4"/>
</dbReference>
<keyword evidence="7 15" id="KW-0548">Nucleotidyltransferase</keyword>
<dbReference type="InterPro" id="IPR007081">
    <property type="entry name" value="RNA_pol_Rpb1_5"/>
</dbReference>
<evidence type="ECO:0000256" key="16">
    <source>
        <dbReference type="SAM" id="MobiDB-lite"/>
    </source>
</evidence>
<comment type="similarity">
    <text evidence="2 15">Belongs to the RNA polymerase beta' chain family.</text>
</comment>
<evidence type="ECO:0000256" key="4">
    <source>
        <dbReference type="ARBA" id="ARBA00022478"/>
    </source>
</evidence>
<sequence length="1566" mass="177772">MAFRSGMPLKASAKHHALETLTFLMYTADEIRKLSVVEITTPQSFNVLGHPYNNGLYDPRMGPISDKSDPCGTCGKNISQCTGHFGSIELPLPVVNAIFYKQYTTIIKLSCLECCTIQLTMKTKETFIEEMKNVNENSFLEVDEFQKKIDTLLSTISLKKYNKCINKSCGKSFEKAYVSRNKILISKYDNNKDDNDNVNDSKTSKKKLLTPKEGKNILRKIWINDSELLKLILPCLKFVELDNPTDIFFNDVVAVLPPTVRPTNYVDGQMIEHPQTLIYKSIMEDCLILRNIIKVIQDKDTSKLSDENITLFDKLVGNTSTEKLNIAWESLQSNVDHLMDRNINTTHDSANVQGVKQIIEKKAGIIRMHMMGKRVNFAARSVITPDPNLNIDEIGIPEAFALKLTYPVPVTTWNCVELRKLIMNGPNIYPGAVMIEDEFGFVKRLNPNDDVSREAISKRLLTPGEKIDKYFDGIKIVHRHLQNGDILLLNRQPTLHRPSLMAHKARILKGEKTIRMHYSNCKSYNADFDGDEMNVHFPQGELARSEGYNIANVSNNYLVPKDGTPLGGLIQDHVISGVKLTVRGEFFSREDYFQLVYAGLPDHRGDIITLPPTILKPIQLWSGKQVVSTVIINLIPKNKAKINLTAGTKISEKDWQIEKPRKWKCGNEFSDSKTMSEAQLIIRNGELLSGVLDKTHDGATTYGLIHCTYELYGGECSSRMLSSFGKLFLAHLQITGFTLGIHDILLVPEIEKYRRKQIKKYRQIGDKIQKDILELSDDNNLTHAETIEKIEESYSTNPKFRATVDSKYKEHLSPFTGDMNNICVKNGLLKKFPSNNLQLMVQSGAKGSTVNTMQISGHLGQIELEGKRPPLMISGRSLPSFAPYDSSPRAGGFIDGRFMTGIEPQEFFFHCMAGREGLIDTAVKTSRSGYLQRCCVKHLEGITVQYDLSVRDFDGSLIQLLYGEDGLDIGASKFLTKQQIDFLANNKDAILGGQDNIIDNIKGEKLNERLELLVDDYIKNNSKKLYNNNMISKKDLRNILLVKCVKAMCPPGEAVGLLAAQSIGEPSTQMTLNTFHFAGRGEMNVTLGIPRLREILMTASKNIKTPSMEIPFKNNIEKFDKKSNKLKIKLTKCVLSDILKEINIERKLSKYPERQLEYQLEMIFLPHKYYKHKFCISSYEALIKTEEQFYHYFFKELKKIISTEDKSLIKIDTVKKDNDQKKDASLDDDDDDDNYNSNKKKQHAYGESHISSDEDDDDAAAGDEDATASKKKSKRQENQEYDDDDSEDDNKDDKNDDNENDDNVDDNENIKKENTQNDNDEDDEVKLISKKKKKNELKSRKQDVIESSDYAHDYIYDENKSLWSKFTFKLDLKLLKTDLTTAIRTAASKTILWEVKEIKRAFIYKNDEKKNELLLKTDGININEMYKYRDILDINRLYSNDIYRISQTYGIEAATNIIFQEVKNVFKLYGITVDSRHLSLIADYMTLDGTFKPLSRAGMEDSTSPLLQMSFESSVGFLKDATIKAKTDFLVSPSSRLMIGQPCKSGTGCFGLYLKTPAMKTSTSLA</sequence>
<evidence type="ECO:0000313" key="19">
    <source>
        <dbReference type="Proteomes" id="UP000639338"/>
    </source>
</evidence>
<evidence type="ECO:0000256" key="9">
    <source>
        <dbReference type="ARBA" id="ARBA00022833"/>
    </source>
</evidence>
<keyword evidence="19" id="KW-1185">Reference proteome</keyword>
<keyword evidence="6 15" id="KW-0808">Transferase</keyword>
<evidence type="ECO:0000256" key="5">
    <source>
        <dbReference type="ARBA" id="ARBA00022553"/>
    </source>
</evidence>
<dbReference type="Proteomes" id="UP000639338">
    <property type="component" value="Unassembled WGS sequence"/>
</dbReference>
<dbReference type="GO" id="GO:0003677">
    <property type="term" value="F:DNA binding"/>
    <property type="evidence" value="ECO:0007669"/>
    <property type="project" value="InterPro"/>
</dbReference>
<evidence type="ECO:0000256" key="14">
    <source>
        <dbReference type="ARBA" id="ARBA00053996"/>
    </source>
</evidence>
<evidence type="ECO:0000256" key="15">
    <source>
        <dbReference type="RuleBase" id="RU004279"/>
    </source>
</evidence>
<accession>A0A835CVR5</accession>
<comment type="catalytic activity">
    <reaction evidence="13 15">
        <text>RNA(n) + a ribonucleoside 5'-triphosphate = RNA(n+1) + diphosphate</text>
        <dbReference type="Rhea" id="RHEA:21248"/>
        <dbReference type="Rhea" id="RHEA-COMP:14527"/>
        <dbReference type="Rhea" id="RHEA-COMP:17342"/>
        <dbReference type="ChEBI" id="CHEBI:33019"/>
        <dbReference type="ChEBI" id="CHEBI:61557"/>
        <dbReference type="ChEBI" id="CHEBI:140395"/>
        <dbReference type="EC" id="2.7.7.6"/>
    </reaction>
</comment>
<evidence type="ECO:0000256" key="7">
    <source>
        <dbReference type="ARBA" id="ARBA00022695"/>
    </source>
</evidence>
<comment type="function">
    <text evidence="14">DNA-dependent RNA polymerase catalyzes the transcription of DNA into RNA using the four ribonucleoside triphosphates as substrates. Largest and catalytic core component of RNA polymerase I which synthesizes ribosomal RNA precursors. Forms the polymerase active center together with the second largest subunit. A single stranded DNA template strand of the promoter is positioned within the central active site cleft of Pol I. A bridging helix emanates from RPA1 and crosses the cleft near the catalytic site and is thought to promote translocation of Pol I by acting as a ratchet that moves the RNA-DNA hybrid through the active site by switching from straight to bent conformations at each step of nucleotide addition.</text>
</comment>
<dbReference type="Pfam" id="PF00623">
    <property type="entry name" value="RNA_pol_Rpb1_2"/>
    <property type="match status" value="1"/>
</dbReference>
<dbReference type="PANTHER" id="PTHR19376">
    <property type="entry name" value="DNA-DIRECTED RNA POLYMERASE"/>
    <property type="match status" value="1"/>
</dbReference>
<evidence type="ECO:0000256" key="2">
    <source>
        <dbReference type="ARBA" id="ARBA00006460"/>
    </source>
</evidence>
<dbReference type="Gene3D" id="2.40.40.20">
    <property type="match status" value="1"/>
</dbReference>
<dbReference type="InterPro" id="IPR042102">
    <property type="entry name" value="RNA_pol_Rpb1_3_sf"/>
</dbReference>
<feature type="compositionally biased region" description="Acidic residues" evidence="16">
    <location>
        <begin position="1253"/>
        <end position="1266"/>
    </location>
</feature>
<dbReference type="PANTHER" id="PTHR19376:SF11">
    <property type="entry name" value="DNA-DIRECTED RNA POLYMERASE I SUBUNIT RPA1"/>
    <property type="match status" value="1"/>
</dbReference>
<dbReference type="Gene3D" id="6.20.50.80">
    <property type="match status" value="1"/>
</dbReference>
<evidence type="ECO:0000256" key="6">
    <source>
        <dbReference type="ARBA" id="ARBA00022679"/>
    </source>
</evidence>
<evidence type="ECO:0000256" key="13">
    <source>
        <dbReference type="ARBA" id="ARBA00048552"/>
    </source>
</evidence>
<dbReference type="InterPro" id="IPR044893">
    <property type="entry name" value="RNA_pol_Rpb1_clamp_domain"/>
</dbReference>
<dbReference type="InterPro" id="IPR045867">
    <property type="entry name" value="DNA-dir_RpoC_beta_prime"/>
</dbReference>
<dbReference type="Pfam" id="PF05000">
    <property type="entry name" value="RNA_pol_Rpb1_4"/>
    <property type="match status" value="1"/>
</dbReference>
<dbReference type="EC" id="2.7.7.6" evidence="15"/>